<dbReference type="InterPro" id="IPR005693">
    <property type="entry name" value="Mce"/>
</dbReference>
<dbReference type="Pfam" id="PF02470">
    <property type="entry name" value="MlaD"/>
    <property type="match status" value="1"/>
</dbReference>
<evidence type="ECO:0000259" key="2">
    <source>
        <dbReference type="Pfam" id="PF11887"/>
    </source>
</evidence>
<dbReference type="RefSeq" id="WP_184783350.1">
    <property type="nucleotide sequence ID" value="NZ_JACHMG010000001.1"/>
</dbReference>
<gene>
    <name evidence="3" type="ORF">BJY18_006191</name>
</gene>
<evidence type="ECO:0000313" key="3">
    <source>
        <dbReference type="EMBL" id="MBB4688706.1"/>
    </source>
</evidence>
<evidence type="ECO:0000313" key="4">
    <source>
        <dbReference type="Proteomes" id="UP000581769"/>
    </source>
</evidence>
<reference evidence="3 4" key="1">
    <citation type="submission" date="2020-08" db="EMBL/GenBank/DDBJ databases">
        <title>Sequencing the genomes of 1000 actinobacteria strains.</title>
        <authorList>
            <person name="Klenk H.-P."/>
        </authorList>
    </citation>
    <scope>NUCLEOTIDE SEQUENCE [LARGE SCALE GENOMIC DNA]</scope>
    <source>
        <strain evidence="3 4">DSM 45859</strain>
    </source>
</reference>
<dbReference type="PANTHER" id="PTHR33371:SF19">
    <property type="entry name" value="MCE-FAMILY PROTEIN MCE4A"/>
    <property type="match status" value="1"/>
</dbReference>
<evidence type="ECO:0000259" key="1">
    <source>
        <dbReference type="Pfam" id="PF02470"/>
    </source>
</evidence>
<feature type="domain" description="Mammalian cell entry C-terminal" evidence="2">
    <location>
        <begin position="119"/>
        <end position="338"/>
    </location>
</feature>
<sequence length="396" mass="41881">MSRLGTQLAGVAFLCVLVLLGWLSVAIYDQDFSRADVVRLETDRVGSQLTESAEVKVRGVPFGEVRAIRRTDAGAELDLALDPAKIAALPRNVSARLLPKTLFGQRYVDLVFPPVPQGSLASGDVITQDRSSAAIEVERVLGDLLPLLRAVQPQKLNSSLGAISEALDNRGKPLGDSIVQLQDLLAEFNPLLPQVEEDLKGLAATSDVYTTAAPDILHALADLSTTAKTVVDSQDGLRELFGSVTSASDNLGDFVRENKENLIGVSVSSRPALQLLATYSPEFPCLFDTVNRLKPLMEKALGAGTGEPGLHVVLSTQDPREKYVPGRDTPSFTASGGPQCYGAGGGGAAGSALGPANSPGERELVSELLRPRLGEVPDWSSVLIGPALRGTEVTVR</sequence>
<keyword evidence="4" id="KW-1185">Reference proteome</keyword>
<protein>
    <submittedName>
        <fullName evidence="3">Virulence factor Mce-like protein</fullName>
    </submittedName>
</protein>
<dbReference type="AlphaFoldDB" id="A0A840J137"/>
<dbReference type="Proteomes" id="UP000581769">
    <property type="component" value="Unassembled WGS sequence"/>
</dbReference>
<dbReference type="GO" id="GO:0051701">
    <property type="term" value="P:biological process involved in interaction with host"/>
    <property type="evidence" value="ECO:0007669"/>
    <property type="project" value="TreeGrafter"/>
</dbReference>
<dbReference type="GO" id="GO:0005576">
    <property type="term" value="C:extracellular region"/>
    <property type="evidence" value="ECO:0007669"/>
    <property type="project" value="TreeGrafter"/>
</dbReference>
<dbReference type="PANTHER" id="PTHR33371">
    <property type="entry name" value="INTERMEMBRANE PHOSPHOLIPID TRANSPORT SYSTEM BINDING PROTEIN MLAD-RELATED"/>
    <property type="match status" value="1"/>
</dbReference>
<organism evidence="3 4">
    <name type="scientific">Amycolatopsis jiangsuensis</name>
    <dbReference type="NCBI Taxonomy" id="1181879"/>
    <lineage>
        <taxon>Bacteria</taxon>
        <taxon>Bacillati</taxon>
        <taxon>Actinomycetota</taxon>
        <taxon>Actinomycetes</taxon>
        <taxon>Pseudonocardiales</taxon>
        <taxon>Pseudonocardiaceae</taxon>
        <taxon>Amycolatopsis</taxon>
    </lineage>
</organism>
<dbReference type="InterPro" id="IPR024516">
    <property type="entry name" value="Mce_C"/>
</dbReference>
<dbReference type="InterPro" id="IPR003399">
    <property type="entry name" value="Mce/MlaD"/>
</dbReference>
<name>A0A840J137_9PSEU</name>
<comment type="caution">
    <text evidence="3">The sequence shown here is derived from an EMBL/GenBank/DDBJ whole genome shotgun (WGS) entry which is preliminary data.</text>
</comment>
<proteinExistence type="predicted"/>
<dbReference type="NCBIfam" id="TIGR00996">
    <property type="entry name" value="Mtu_fam_mce"/>
    <property type="match status" value="1"/>
</dbReference>
<dbReference type="EMBL" id="JACHMG010000001">
    <property type="protein sequence ID" value="MBB4688706.1"/>
    <property type="molecule type" value="Genomic_DNA"/>
</dbReference>
<dbReference type="InterPro" id="IPR052336">
    <property type="entry name" value="MlaD_Phospholipid_Transporter"/>
</dbReference>
<accession>A0A840J137</accession>
<dbReference type="Pfam" id="PF11887">
    <property type="entry name" value="Mce4_CUP1"/>
    <property type="match status" value="1"/>
</dbReference>
<feature type="domain" description="Mce/MlaD" evidence="1">
    <location>
        <begin position="37"/>
        <end position="112"/>
    </location>
</feature>